<name>A0A810PQF9_9FIRM</name>
<evidence type="ECO:0000256" key="2">
    <source>
        <dbReference type="ARBA" id="ARBA00023235"/>
    </source>
</evidence>
<keyword evidence="2" id="KW-0413">Isomerase</keyword>
<dbReference type="Gene3D" id="3.10.310.10">
    <property type="entry name" value="Diaminopimelate Epimerase, Chain A, domain 1"/>
    <property type="match status" value="2"/>
</dbReference>
<dbReference type="NCBIfam" id="TIGR00654">
    <property type="entry name" value="PhzF_family"/>
    <property type="match status" value="1"/>
</dbReference>
<dbReference type="EMBL" id="AP023415">
    <property type="protein sequence ID" value="BCK78938.1"/>
    <property type="molecule type" value="Genomic_DNA"/>
</dbReference>
<evidence type="ECO:0000256" key="1">
    <source>
        <dbReference type="ARBA" id="ARBA00008270"/>
    </source>
</evidence>
<accession>A0A810PQF9</accession>
<dbReference type="PANTHER" id="PTHR13774">
    <property type="entry name" value="PHENAZINE BIOSYNTHESIS PROTEIN"/>
    <property type="match status" value="1"/>
</dbReference>
<evidence type="ECO:0000313" key="5">
    <source>
        <dbReference type="Proteomes" id="UP000681343"/>
    </source>
</evidence>
<dbReference type="PANTHER" id="PTHR13774:SF17">
    <property type="entry name" value="PHENAZINE BIOSYNTHESIS-LIKE DOMAIN-CONTAINING PROTEIN"/>
    <property type="match status" value="1"/>
</dbReference>
<evidence type="ECO:0000313" key="4">
    <source>
        <dbReference type="EMBL" id="BCK78938.1"/>
    </source>
</evidence>
<dbReference type="KEGG" id="vfa:MM35RIKEN_11300"/>
<sequence length="259" mass="28346">MRQYVIDAFTDHVFAGNPAAVCVMEKWLPENTMMKITLENNLSETAFAVKAGEKYYLRWFTPGGEIDLCGHATLATACAIMTFVEKDRTEVTFTTLSGDLTVAKKGQLYEMNFPAYELKPVPVTEEMAAAMGGAMPEKAFMGRDLLCVFGSEEIVRKMTVDQEKVRGLEGLLLHVTAPGKDVDCVSRSFAPKCNVAEDPVCGSGHCHIVPYWAEKLGKDSLVAYQASPRGGTLYCTREGDRIRMSGKAAVYSVAGICIE</sequence>
<evidence type="ECO:0000256" key="3">
    <source>
        <dbReference type="PIRSR" id="PIRSR016184-1"/>
    </source>
</evidence>
<dbReference type="PIRSF" id="PIRSF016184">
    <property type="entry name" value="PhzC_PhzF"/>
    <property type="match status" value="1"/>
</dbReference>
<organism evidence="4 5">
    <name type="scientific">Vescimonas fastidiosa</name>
    <dbReference type="NCBI Taxonomy" id="2714353"/>
    <lineage>
        <taxon>Bacteria</taxon>
        <taxon>Bacillati</taxon>
        <taxon>Bacillota</taxon>
        <taxon>Clostridia</taxon>
        <taxon>Eubacteriales</taxon>
        <taxon>Oscillospiraceae</taxon>
        <taxon>Vescimonas</taxon>
    </lineage>
</organism>
<comment type="similarity">
    <text evidence="1">Belongs to the PhzF family.</text>
</comment>
<keyword evidence="5" id="KW-1185">Reference proteome</keyword>
<dbReference type="GO" id="GO:0005737">
    <property type="term" value="C:cytoplasm"/>
    <property type="evidence" value="ECO:0007669"/>
    <property type="project" value="TreeGrafter"/>
</dbReference>
<dbReference type="InterPro" id="IPR003719">
    <property type="entry name" value="Phenazine_PhzF-like"/>
</dbReference>
<dbReference type="GO" id="GO:0016853">
    <property type="term" value="F:isomerase activity"/>
    <property type="evidence" value="ECO:0007669"/>
    <property type="project" value="UniProtKB-KW"/>
</dbReference>
<dbReference type="Proteomes" id="UP000681343">
    <property type="component" value="Chromosome"/>
</dbReference>
<proteinExistence type="inferred from homology"/>
<evidence type="ECO:0008006" key="6">
    <source>
        <dbReference type="Google" id="ProtNLM"/>
    </source>
</evidence>
<dbReference type="RefSeq" id="WP_212820031.1">
    <property type="nucleotide sequence ID" value="NZ_AP023415.1"/>
</dbReference>
<dbReference type="SUPFAM" id="SSF54506">
    <property type="entry name" value="Diaminopimelate epimerase-like"/>
    <property type="match status" value="1"/>
</dbReference>
<dbReference type="Pfam" id="PF02567">
    <property type="entry name" value="PhzC-PhzF"/>
    <property type="match status" value="1"/>
</dbReference>
<protein>
    <recommendedName>
        <fullName evidence="6">PhzF family phenazine biosynthesis protein</fullName>
    </recommendedName>
</protein>
<reference evidence="4" key="1">
    <citation type="submission" date="2020-09" db="EMBL/GenBank/DDBJ databases">
        <title>New species isolated from human feces.</title>
        <authorList>
            <person name="Kitahara M."/>
            <person name="Shigeno Y."/>
            <person name="Shime M."/>
            <person name="Matsumoto Y."/>
            <person name="Nakamura S."/>
            <person name="Motooka D."/>
            <person name="Fukuoka S."/>
            <person name="Nishikawa H."/>
            <person name="Benno Y."/>
        </authorList>
    </citation>
    <scope>NUCLEOTIDE SEQUENCE</scope>
    <source>
        <strain evidence="4">MM35</strain>
    </source>
</reference>
<feature type="active site" evidence="3">
    <location>
        <position position="44"/>
    </location>
</feature>
<dbReference type="AlphaFoldDB" id="A0A810PQF9"/>
<gene>
    <name evidence="4" type="ORF">MM35RIKEN_11300</name>
</gene>